<evidence type="ECO:0008006" key="4">
    <source>
        <dbReference type="Google" id="ProtNLM"/>
    </source>
</evidence>
<dbReference type="EMBL" id="JARIHO010000004">
    <property type="protein sequence ID" value="KAJ7363090.1"/>
    <property type="molecule type" value="Genomic_DNA"/>
</dbReference>
<comment type="caution">
    <text evidence="2">The sequence shown here is derived from an EMBL/GenBank/DDBJ whole genome shotgun (WGS) entry which is preliminary data.</text>
</comment>
<dbReference type="AlphaFoldDB" id="A0AAD7F360"/>
<reference evidence="2" key="1">
    <citation type="submission" date="2023-03" db="EMBL/GenBank/DDBJ databases">
        <title>Massive genome expansion in bonnet fungi (Mycena s.s.) driven by repeated elements and novel gene families across ecological guilds.</title>
        <authorList>
            <consortium name="Lawrence Berkeley National Laboratory"/>
            <person name="Harder C.B."/>
            <person name="Miyauchi S."/>
            <person name="Viragh M."/>
            <person name="Kuo A."/>
            <person name="Thoen E."/>
            <person name="Andreopoulos B."/>
            <person name="Lu D."/>
            <person name="Skrede I."/>
            <person name="Drula E."/>
            <person name="Henrissat B."/>
            <person name="Morin E."/>
            <person name="Kohler A."/>
            <person name="Barry K."/>
            <person name="LaButti K."/>
            <person name="Morin E."/>
            <person name="Salamov A."/>
            <person name="Lipzen A."/>
            <person name="Mereny Z."/>
            <person name="Hegedus B."/>
            <person name="Baldrian P."/>
            <person name="Stursova M."/>
            <person name="Weitz H."/>
            <person name="Taylor A."/>
            <person name="Grigoriev I.V."/>
            <person name="Nagy L.G."/>
            <person name="Martin F."/>
            <person name="Kauserud H."/>
        </authorList>
    </citation>
    <scope>NUCLEOTIDE SEQUENCE</scope>
    <source>
        <strain evidence="2">CBHHK002</strain>
    </source>
</reference>
<evidence type="ECO:0000256" key="1">
    <source>
        <dbReference type="SAM" id="SignalP"/>
    </source>
</evidence>
<accession>A0AAD7F360</accession>
<evidence type="ECO:0000313" key="2">
    <source>
        <dbReference type="EMBL" id="KAJ7363090.1"/>
    </source>
</evidence>
<proteinExistence type="predicted"/>
<evidence type="ECO:0000313" key="3">
    <source>
        <dbReference type="Proteomes" id="UP001218218"/>
    </source>
</evidence>
<name>A0AAD7F360_9AGAR</name>
<dbReference type="Proteomes" id="UP001218218">
    <property type="component" value="Unassembled WGS sequence"/>
</dbReference>
<keyword evidence="1" id="KW-0732">Signal</keyword>
<sequence>MGYSQFGYTTALVRNGHALFLLLSVQLLSSSFLEPETPNTAANFLEAHLHVPQAPQKPRRYHAYASCWQKHLCFDHMLHCILRRGRCLFIALFQPSQPWFRFRIHIVRFKAATQVGLLKSPPRPQ</sequence>
<feature type="signal peptide" evidence="1">
    <location>
        <begin position="1"/>
        <end position="31"/>
    </location>
</feature>
<keyword evidence="3" id="KW-1185">Reference proteome</keyword>
<protein>
    <recommendedName>
        <fullName evidence="4">Secreted protein</fullName>
    </recommendedName>
</protein>
<feature type="chain" id="PRO_5042088540" description="Secreted protein" evidence="1">
    <location>
        <begin position="32"/>
        <end position="125"/>
    </location>
</feature>
<gene>
    <name evidence="2" type="ORF">DFH08DRAFT_329894</name>
</gene>
<organism evidence="2 3">
    <name type="scientific">Mycena albidolilacea</name>
    <dbReference type="NCBI Taxonomy" id="1033008"/>
    <lineage>
        <taxon>Eukaryota</taxon>
        <taxon>Fungi</taxon>
        <taxon>Dikarya</taxon>
        <taxon>Basidiomycota</taxon>
        <taxon>Agaricomycotina</taxon>
        <taxon>Agaricomycetes</taxon>
        <taxon>Agaricomycetidae</taxon>
        <taxon>Agaricales</taxon>
        <taxon>Marasmiineae</taxon>
        <taxon>Mycenaceae</taxon>
        <taxon>Mycena</taxon>
    </lineage>
</organism>